<name>A0A6L7IXA7_9ACTN</name>
<gene>
    <name evidence="1" type="ORF">GS424_006280</name>
</gene>
<dbReference type="KEGG" id="egd:GS424_006280"/>
<dbReference type="AlphaFoldDB" id="A0A6L7IXA7"/>
<accession>A0A6L7IXA7</accession>
<evidence type="ECO:0000313" key="1">
    <source>
        <dbReference type="EMBL" id="QOS69447.1"/>
    </source>
</evidence>
<reference evidence="1 2" key="1">
    <citation type="submission" date="2020-10" db="EMBL/GenBank/DDBJ databases">
        <title>Eggerthella sp. nov., isolated from human feces.</title>
        <authorList>
            <person name="Yajun G."/>
        </authorList>
    </citation>
    <scope>NUCLEOTIDE SEQUENCE [LARGE SCALE GENOMIC DNA]</scope>
    <source>
        <strain evidence="1 2">HF-1101</strain>
    </source>
</reference>
<dbReference type="Proteomes" id="UP000478463">
    <property type="component" value="Chromosome"/>
</dbReference>
<organism evidence="1 2">
    <name type="scientific">Eggerthella guodeyinii</name>
    <dbReference type="NCBI Taxonomy" id="2690837"/>
    <lineage>
        <taxon>Bacteria</taxon>
        <taxon>Bacillati</taxon>
        <taxon>Actinomycetota</taxon>
        <taxon>Coriobacteriia</taxon>
        <taxon>Eggerthellales</taxon>
        <taxon>Eggerthellaceae</taxon>
        <taxon>Eggerthella</taxon>
    </lineage>
</organism>
<sequence>MEHDVEQASGKPLSVYETDYDPFASCEIDEDIDDEGGQRGPRMDVMATIGYVSKADDRPALQRIDDLFEALAPRRRVLVGIMDFLLEIRRADALRQKVEELQSFDRSVYSGYDYSLLLEEAGAIEKVGEDGSAFAGEAEQRPDIVEIDGSRFYRPVDGRRVFWVATDEGRAYLEKDDSWSCLVRLSREEPRYRPVYERLLRYCDDGVGRKVEELERLVGGDPAERSPRKHCSFFLKRLEDCGALSWAGGWRTTELGRQALVRVFSERFERGSES</sequence>
<proteinExistence type="predicted"/>
<protein>
    <submittedName>
        <fullName evidence="1">Uncharacterized protein</fullName>
    </submittedName>
</protein>
<dbReference type="EMBL" id="CP063310">
    <property type="protein sequence ID" value="QOS69447.1"/>
    <property type="molecule type" value="Genomic_DNA"/>
</dbReference>
<evidence type="ECO:0000313" key="2">
    <source>
        <dbReference type="Proteomes" id="UP000478463"/>
    </source>
</evidence>
<dbReference type="RefSeq" id="WP_160943218.1">
    <property type="nucleotide sequence ID" value="NZ_CP063310.1"/>
</dbReference>